<name>A0AAD6UWD0_9AGAR</name>
<proteinExistence type="predicted"/>
<evidence type="ECO:0000313" key="2">
    <source>
        <dbReference type="Proteomes" id="UP001219525"/>
    </source>
</evidence>
<sequence length="100" mass="11273">MSSAQRRVELIGYLFYSTELQRLKHLLTHLPSTIAAGQDHDFIGNEPDQELVKDLGCEKSVINRALEEFQGFGSHQTVQEGTRKAWGTRNLASGLKKNIF</sequence>
<reference evidence="1" key="1">
    <citation type="submission" date="2023-03" db="EMBL/GenBank/DDBJ databases">
        <title>Massive genome expansion in bonnet fungi (Mycena s.s.) driven by repeated elements and novel gene families across ecological guilds.</title>
        <authorList>
            <consortium name="Lawrence Berkeley National Laboratory"/>
            <person name="Harder C.B."/>
            <person name="Miyauchi S."/>
            <person name="Viragh M."/>
            <person name="Kuo A."/>
            <person name="Thoen E."/>
            <person name="Andreopoulos B."/>
            <person name="Lu D."/>
            <person name="Skrede I."/>
            <person name="Drula E."/>
            <person name="Henrissat B."/>
            <person name="Morin E."/>
            <person name="Kohler A."/>
            <person name="Barry K."/>
            <person name="LaButti K."/>
            <person name="Morin E."/>
            <person name="Salamov A."/>
            <person name="Lipzen A."/>
            <person name="Mereny Z."/>
            <person name="Hegedus B."/>
            <person name="Baldrian P."/>
            <person name="Stursova M."/>
            <person name="Weitz H."/>
            <person name="Taylor A."/>
            <person name="Grigoriev I.V."/>
            <person name="Nagy L.G."/>
            <person name="Martin F."/>
            <person name="Kauserud H."/>
        </authorList>
    </citation>
    <scope>NUCLEOTIDE SEQUENCE</scope>
    <source>
        <strain evidence="1">9144</strain>
    </source>
</reference>
<organism evidence="1 2">
    <name type="scientific">Mycena pura</name>
    <dbReference type="NCBI Taxonomy" id="153505"/>
    <lineage>
        <taxon>Eukaryota</taxon>
        <taxon>Fungi</taxon>
        <taxon>Dikarya</taxon>
        <taxon>Basidiomycota</taxon>
        <taxon>Agaricomycotina</taxon>
        <taxon>Agaricomycetes</taxon>
        <taxon>Agaricomycetidae</taxon>
        <taxon>Agaricales</taxon>
        <taxon>Marasmiineae</taxon>
        <taxon>Mycenaceae</taxon>
        <taxon>Mycena</taxon>
    </lineage>
</organism>
<accession>A0AAD6UWD0</accession>
<evidence type="ECO:0000313" key="1">
    <source>
        <dbReference type="EMBL" id="KAJ7193963.1"/>
    </source>
</evidence>
<keyword evidence="2" id="KW-1185">Reference proteome</keyword>
<dbReference type="Proteomes" id="UP001219525">
    <property type="component" value="Unassembled WGS sequence"/>
</dbReference>
<dbReference type="AlphaFoldDB" id="A0AAD6UWD0"/>
<comment type="caution">
    <text evidence="1">The sequence shown here is derived from an EMBL/GenBank/DDBJ whole genome shotgun (WGS) entry which is preliminary data.</text>
</comment>
<dbReference type="EMBL" id="JARJCW010000103">
    <property type="protein sequence ID" value="KAJ7193963.1"/>
    <property type="molecule type" value="Genomic_DNA"/>
</dbReference>
<protein>
    <submittedName>
        <fullName evidence="1">Uncharacterized protein</fullName>
    </submittedName>
</protein>
<gene>
    <name evidence="1" type="ORF">GGX14DRAFT_405126</name>
</gene>